<protein>
    <submittedName>
        <fullName evidence="2">Uncharacterized protein</fullName>
    </submittedName>
</protein>
<evidence type="ECO:0000313" key="1">
    <source>
        <dbReference type="Proteomes" id="UP000887576"/>
    </source>
</evidence>
<organism evidence="1 2">
    <name type="scientific">Panagrolaimus sp. JU765</name>
    <dbReference type="NCBI Taxonomy" id="591449"/>
    <lineage>
        <taxon>Eukaryota</taxon>
        <taxon>Metazoa</taxon>
        <taxon>Ecdysozoa</taxon>
        <taxon>Nematoda</taxon>
        <taxon>Chromadorea</taxon>
        <taxon>Rhabditida</taxon>
        <taxon>Tylenchina</taxon>
        <taxon>Panagrolaimomorpha</taxon>
        <taxon>Panagrolaimoidea</taxon>
        <taxon>Panagrolaimidae</taxon>
        <taxon>Panagrolaimus</taxon>
    </lineage>
</organism>
<dbReference type="WBParaSite" id="JU765_v2.g3176.t1">
    <property type="protein sequence ID" value="JU765_v2.g3176.t1"/>
    <property type="gene ID" value="JU765_v2.g3176"/>
</dbReference>
<reference evidence="2" key="1">
    <citation type="submission" date="2022-11" db="UniProtKB">
        <authorList>
            <consortium name="WormBaseParasite"/>
        </authorList>
    </citation>
    <scope>IDENTIFICATION</scope>
</reference>
<sequence length="200" mass="23007">MGTSIPLEEKGFQNRIRENQAMIRDLKTFTLKRNERFITNIRVDATETGTEQTFGVTDYREARVSGQEILKNLSIGDADRLYRKMNKLPPDPALRARYVEMACKMVADLDCRLNGKSPFQFADVLEIVQQNVKTRDLVENLSAEQLENERAFLDAALRDDGPAMRTKINRNYDTVAATVSQEHQIRMSTIETVVFFEKIR</sequence>
<proteinExistence type="predicted"/>
<dbReference type="Proteomes" id="UP000887576">
    <property type="component" value="Unplaced"/>
</dbReference>
<evidence type="ECO:0000313" key="2">
    <source>
        <dbReference type="WBParaSite" id="JU765_v2.g3176.t1"/>
    </source>
</evidence>
<accession>A0AC34R426</accession>
<name>A0AC34R426_9BILA</name>